<dbReference type="GO" id="GO:0005886">
    <property type="term" value="C:plasma membrane"/>
    <property type="evidence" value="ECO:0007669"/>
    <property type="project" value="UniProtKB-SubCell"/>
</dbReference>
<evidence type="ECO:0000259" key="12">
    <source>
        <dbReference type="Pfam" id="PF16192"/>
    </source>
</evidence>
<feature type="domain" description="Protein O-mannosyl-transferase C-terminal four TM" evidence="12">
    <location>
        <begin position="338"/>
        <end position="541"/>
    </location>
</feature>
<evidence type="ECO:0000256" key="5">
    <source>
        <dbReference type="ARBA" id="ARBA00022679"/>
    </source>
</evidence>
<accession>A0A9E8S8J4</accession>
<feature type="domain" description="ArnT-like N-terminal" evidence="11">
    <location>
        <begin position="111"/>
        <end position="298"/>
    </location>
</feature>
<feature type="transmembrane region" description="Helical" evidence="10">
    <location>
        <begin position="179"/>
        <end position="197"/>
    </location>
</feature>
<evidence type="ECO:0000256" key="8">
    <source>
        <dbReference type="ARBA" id="ARBA00023136"/>
    </source>
</evidence>
<evidence type="ECO:0000256" key="4">
    <source>
        <dbReference type="ARBA" id="ARBA00022676"/>
    </source>
</evidence>
<reference evidence="13" key="1">
    <citation type="submission" date="2022-11" db="EMBL/GenBank/DDBJ databases">
        <title>Description of Microcella daejonensis nov. sp, isolated from riverside soil.</title>
        <authorList>
            <person name="Molina K.M."/>
            <person name="Kim S.B."/>
        </authorList>
    </citation>
    <scope>NUCLEOTIDE SEQUENCE</scope>
    <source>
        <strain evidence="13">MMS21-STM12</strain>
    </source>
</reference>
<dbReference type="Proteomes" id="UP001164706">
    <property type="component" value="Chromosome"/>
</dbReference>
<keyword evidence="10" id="KW-1003">Cell membrane</keyword>
<evidence type="ECO:0000259" key="11">
    <source>
        <dbReference type="Pfam" id="PF02366"/>
    </source>
</evidence>
<dbReference type="Pfam" id="PF16192">
    <property type="entry name" value="PMT_4TMC"/>
    <property type="match status" value="1"/>
</dbReference>
<comment type="pathway">
    <text evidence="2 10">Protein modification; protein glycosylation.</text>
</comment>
<keyword evidence="7 10" id="KW-1133">Transmembrane helix</keyword>
<feature type="transmembrane region" description="Helical" evidence="10">
    <location>
        <begin position="397"/>
        <end position="419"/>
    </location>
</feature>
<feature type="transmembrane region" description="Helical" evidence="10">
    <location>
        <begin position="155"/>
        <end position="173"/>
    </location>
</feature>
<evidence type="ECO:0000256" key="9">
    <source>
        <dbReference type="ARBA" id="ARBA00093617"/>
    </source>
</evidence>
<dbReference type="PANTHER" id="PTHR10050:SF46">
    <property type="entry name" value="PROTEIN O-MANNOSYL-TRANSFERASE 2"/>
    <property type="match status" value="1"/>
</dbReference>
<dbReference type="AlphaFoldDB" id="A0A9E8S8J4"/>
<keyword evidence="14" id="KW-1185">Reference proteome</keyword>
<comment type="similarity">
    <text evidence="3 10">Belongs to the glycosyltransferase 39 family.</text>
</comment>
<evidence type="ECO:0000313" key="13">
    <source>
        <dbReference type="EMBL" id="WAB80511.1"/>
    </source>
</evidence>
<name>A0A9E8S8J4_9MICO</name>
<dbReference type="InterPro" id="IPR032421">
    <property type="entry name" value="PMT_4TMC"/>
</dbReference>
<comment type="function">
    <text evidence="10">Protein O-mannosyltransferase that catalyzes the transfer of a single mannose residue from a polyprenol phospho-mannosyl lipidic donor to the hydroxyl group of selected serine and threonine residues in acceptor proteins.</text>
</comment>
<gene>
    <name evidence="13" type="ORF">OVN18_07975</name>
</gene>
<sequence>MTAAAEPAVRERRGSRLDAAWAGASPRRQRLVRAALPAAVLGLAAATRLIGLGEPDALVFDETYYVKDALSLLTQGYEASWPEGADAAFEAGSPGTPPAEAAFVAHPPLGKWVIALGMLALGPADPAGWRLGTAVTGIVLVGLVMLLAHRLLASLPLTVIAGGLVALDGNAIVMSRVALLDGVLAALIVLALLFVALDREGSRRRLAAWLARRRAEGRATDWGPALWARPWLLAAGATLGLAVGVKWSALYVLAAVGVLTVVADVVDRRRAGVALWASGTAFRQAPISFLLLVPTALAAHLLTWWGWFATSGGYDRNWVAEGEGRRAEGILSIVPDALQNLWHYQAAVYRYHVGVTSDHAYEAPAAGWPLLLRPTYMHYEELGDGTAQALTGIPNPLLWWGSVVAVLVLLAVLVVAAVLAARGDRDAGARLLARFGGGWPIALVLTAIAAGWLPWLLYPERTMFFFYTVVLTPFLVLAFVMVLRAVLGHADDEPYQRRTGIAVVTVAVIALVAVSAYFLPLWTGLPVPLPFLRAHYWLPTWV</sequence>
<dbReference type="PANTHER" id="PTHR10050">
    <property type="entry name" value="DOLICHYL-PHOSPHATE-MANNOSE--PROTEIN MANNOSYLTRANSFERASE"/>
    <property type="match status" value="1"/>
</dbReference>
<evidence type="ECO:0000256" key="7">
    <source>
        <dbReference type="ARBA" id="ARBA00022989"/>
    </source>
</evidence>
<feature type="transmembrane region" description="Helical" evidence="10">
    <location>
        <begin position="127"/>
        <end position="148"/>
    </location>
</feature>
<evidence type="ECO:0000313" key="14">
    <source>
        <dbReference type="Proteomes" id="UP001164706"/>
    </source>
</evidence>
<comment type="subcellular location">
    <subcellularLocation>
        <location evidence="10">Cell membrane</location>
    </subcellularLocation>
    <subcellularLocation>
        <location evidence="1">Endomembrane system</location>
        <topology evidence="1">Multi-pass membrane protein</topology>
    </subcellularLocation>
</comment>
<organism evidence="13 14">
    <name type="scientific">Microcella daejeonensis</name>
    <dbReference type="NCBI Taxonomy" id="2994971"/>
    <lineage>
        <taxon>Bacteria</taxon>
        <taxon>Bacillati</taxon>
        <taxon>Actinomycetota</taxon>
        <taxon>Actinomycetes</taxon>
        <taxon>Micrococcales</taxon>
        <taxon>Microbacteriaceae</taxon>
        <taxon>Microcella</taxon>
    </lineage>
</organism>
<keyword evidence="8 10" id="KW-0472">Membrane</keyword>
<dbReference type="Pfam" id="PF02366">
    <property type="entry name" value="PMT"/>
    <property type="match status" value="1"/>
</dbReference>
<dbReference type="KEGG" id="mdb:OVN18_07975"/>
<feature type="transmembrane region" description="Helical" evidence="10">
    <location>
        <begin position="222"/>
        <end position="243"/>
    </location>
</feature>
<dbReference type="InterPro" id="IPR003342">
    <property type="entry name" value="ArnT-like_N"/>
</dbReference>
<evidence type="ECO:0000256" key="3">
    <source>
        <dbReference type="ARBA" id="ARBA00007222"/>
    </source>
</evidence>
<feature type="transmembrane region" description="Helical" evidence="10">
    <location>
        <begin position="464"/>
        <end position="487"/>
    </location>
</feature>
<dbReference type="GO" id="GO:0012505">
    <property type="term" value="C:endomembrane system"/>
    <property type="evidence" value="ECO:0007669"/>
    <property type="project" value="UniProtKB-SubCell"/>
</dbReference>
<dbReference type="EMBL" id="CP113089">
    <property type="protein sequence ID" value="WAB80511.1"/>
    <property type="molecule type" value="Genomic_DNA"/>
</dbReference>
<evidence type="ECO:0000256" key="2">
    <source>
        <dbReference type="ARBA" id="ARBA00004922"/>
    </source>
</evidence>
<keyword evidence="6 10" id="KW-0812">Transmembrane</keyword>
<keyword evidence="5 10" id="KW-0808">Transferase</keyword>
<evidence type="ECO:0000256" key="1">
    <source>
        <dbReference type="ARBA" id="ARBA00004127"/>
    </source>
</evidence>
<feature type="transmembrane region" description="Helical" evidence="10">
    <location>
        <begin position="31"/>
        <end position="51"/>
    </location>
</feature>
<dbReference type="RefSeq" id="WP_267780179.1">
    <property type="nucleotide sequence ID" value="NZ_CP113089.1"/>
</dbReference>
<feature type="transmembrane region" description="Helical" evidence="10">
    <location>
        <begin position="287"/>
        <end position="308"/>
    </location>
</feature>
<evidence type="ECO:0000256" key="10">
    <source>
        <dbReference type="RuleBase" id="RU367007"/>
    </source>
</evidence>
<protein>
    <recommendedName>
        <fullName evidence="9 10">Polyprenol-phosphate-mannose--protein mannosyltransferase</fullName>
        <ecNumber evidence="10">2.4.1.-</ecNumber>
    </recommendedName>
</protein>
<evidence type="ECO:0000256" key="6">
    <source>
        <dbReference type="ARBA" id="ARBA00022692"/>
    </source>
</evidence>
<feature type="transmembrane region" description="Helical" evidence="10">
    <location>
        <begin position="499"/>
        <end position="519"/>
    </location>
</feature>
<dbReference type="GO" id="GO:0004169">
    <property type="term" value="F:dolichyl-phosphate-mannose-protein mannosyltransferase activity"/>
    <property type="evidence" value="ECO:0007669"/>
    <property type="project" value="UniProtKB-UniRule"/>
</dbReference>
<feature type="transmembrane region" description="Helical" evidence="10">
    <location>
        <begin position="249"/>
        <end position="266"/>
    </location>
</feature>
<dbReference type="InterPro" id="IPR027005">
    <property type="entry name" value="PMT-like"/>
</dbReference>
<feature type="transmembrane region" description="Helical" evidence="10">
    <location>
        <begin position="431"/>
        <end position="458"/>
    </location>
</feature>
<proteinExistence type="inferred from homology"/>
<keyword evidence="4 10" id="KW-0328">Glycosyltransferase</keyword>
<dbReference type="EC" id="2.4.1.-" evidence="10"/>